<sequence>MLMVKFFSCLNMTNSSNTGHRDMSTAILIRIDQSGKGDFTKIQDAIDSVPLSNSELVFIRVKPGTYREIIVVPSEKPFITLSGTQASTTVITWIHGMTMEICFLTLQQSTYQLPILIAFYGCRIISYQDTLLDDPVDTTTKSVTLKELLISHLEMQPLFSKGAIFIQFRTEMEPSLHKGESFRLRILALCS</sequence>
<evidence type="ECO:0000256" key="3">
    <source>
        <dbReference type="ARBA" id="ARBA00008891"/>
    </source>
</evidence>
<evidence type="ECO:0000256" key="9">
    <source>
        <dbReference type="RuleBase" id="RU000589"/>
    </source>
</evidence>
<dbReference type="GO" id="GO:0030599">
    <property type="term" value="F:pectinesterase activity"/>
    <property type="evidence" value="ECO:0007669"/>
    <property type="project" value="UniProtKB-UniRule"/>
</dbReference>
<dbReference type="InterPro" id="IPR018040">
    <property type="entry name" value="Pectinesterase_Tyr_AS"/>
</dbReference>
<comment type="caution">
    <text evidence="11">The sequence shown here is derived from an EMBL/GenBank/DDBJ whole genome shotgun (WGS) entry which is preliminary data.</text>
</comment>
<keyword evidence="6 9" id="KW-0378">Hydrolase</keyword>
<keyword evidence="9" id="KW-0961">Cell wall biogenesis/degradation</keyword>
<dbReference type="EMBL" id="CACTIH010004044">
    <property type="protein sequence ID" value="CAA2989007.1"/>
    <property type="molecule type" value="Genomic_DNA"/>
</dbReference>
<dbReference type="PANTHER" id="PTHR31321">
    <property type="entry name" value="ACYL-COA THIOESTER HYDROLASE YBHC-RELATED"/>
    <property type="match status" value="1"/>
</dbReference>
<dbReference type="PROSITE" id="PS00800">
    <property type="entry name" value="PECTINESTERASE_1"/>
    <property type="match status" value="1"/>
</dbReference>
<evidence type="ECO:0000256" key="7">
    <source>
        <dbReference type="ARBA" id="ARBA00023085"/>
    </source>
</evidence>
<dbReference type="GO" id="GO:0045490">
    <property type="term" value="P:pectin catabolic process"/>
    <property type="evidence" value="ECO:0007669"/>
    <property type="project" value="UniProtKB-UniRule"/>
</dbReference>
<evidence type="ECO:0000256" key="5">
    <source>
        <dbReference type="ARBA" id="ARBA00022512"/>
    </source>
</evidence>
<dbReference type="GO" id="GO:0042545">
    <property type="term" value="P:cell wall modification"/>
    <property type="evidence" value="ECO:0007669"/>
    <property type="project" value="UniProtKB-UniRule"/>
</dbReference>
<comment type="similarity">
    <text evidence="3">Belongs to the pectinesterase family.</text>
</comment>
<protein>
    <recommendedName>
        <fullName evidence="4 9">Pectinesterase</fullName>
        <ecNumber evidence="4 9">3.1.1.11</ecNumber>
    </recommendedName>
</protein>
<name>A0A8S0S9X3_OLEEU</name>
<dbReference type="InterPro" id="IPR011050">
    <property type="entry name" value="Pectin_lyase_fold/virulence"/>
</dbReference>
<evidence type="ECO:0000256" key="4">
    <source>
        <dbReference type="ARBA" id="ARBA00013229"/>
    </source>
</evidence>
<evidence type="ECO:0000256" key="8">
    <source>
        <dbReference type="ARBA" id="ARBA00047928"/>
    </source>
</evidence>
<evidence type="ECO:0000313" key="12">
    <source>
        <dbReference type="Proteomes" id="UP000594638"/>
    </source>
</evidence>
<evidence type="ECO:0000256" key="1">
    <source>
        <dbReference type="ARBA" id="ARBA00004191"/>
    </source>
</evidence>
<comment type="function">
    <text evidence="9">Acts in the modification of cell walls via demethylesterification of cell wall pectin.</text>
</comment>
<keyword evidence="7 9" id="KW-0063">Aspartyl esterase</keyword>
<dbReference type="Gene3D" id="2.160.20.10">
    <property type="entry name" value="Single-stranded right-handed beta-helix, Pectin lyase-like"/>
    <property type="match status" value="1"/>
</dbReference>
<evidence type="ECO:0000256" key="2">
    <source>
        <dbReference type="ARBA" id="ARBA00005184"/>
    </source>
</evidence>
<comment type="catalytic activity">
    <reaction evidence="8 9">
        <text>[(1-&gt;4)-alpha-D-galacturonosyl methyl ester](n) + n H2O = [(1-&gt;4)-alpha-D-galacturonosyl](n) + n methanol + n H(+)</text>
        <dbReference type="Rhea" id="RHEA:22380"/>
        <dbReference type="Rhea" id="RHEA-COMP:14570"/>
        <dbReference type="Rhea" id="RHEA-COMP:14573"/>
        <dbReference type="ChEBI" id="CHEBI:15377"/>
        <dbReference type="ChEBI" id="CHEBI:15378"/>
        <dbReference type="ChEBI" id="CHEBI:17790"/>
        <dbReference type="ChEBI" id="CHEBI:140522"/>
        <dbReference type="ChEBI" id="CHEBI:140523"/>
        <dbReference type="EC" id="3.1.1.11"/>
    </reaction>
</comment>
<organism evidence="11 12">
    <name type="scientific">Olea europaea subsp. europaea</name>
    <dbReference type="NCBI Taxonomy" id="158383"/>
    <lineage>
        <taxon>Eukaryota</taxon>
        <taxon>Viridiplantae</taxon>
        <taxon>Streptophyta</taxon>
        <taxon>Embryophyta</taxon>
        <taxon>Tracheophyta</taxon>
        <taxon>Spermatophyta</taxon>
        <taxon>Magnoliopsida</taxon>
        <taxon>eudicotyledons</taxon>
        <taxon>Gunneridae</taxon>
        <taxon>Pentapetalae</taxon>
        <taxon>asterids</taxon>
        <taxon>lamiids</taxon>
        <taxon>Lamiales</taxon>
        <taxon>Oleaceae</taxon>
        <taxon>Oleeae</taxon>
        <taxon>Olea</taxon>
    </lineage>
</organism>
<dbReference type="Proteomes" id="UP000594638">
    <property type="component" value="Unassembled WGS sequence"/>
</dbReference>
<keyword evidence="9" id="KW-0964">Secreted</keyword>
<accession>A0A8S0S9X3</accession>
<dbReference type="Gramene" id="OE9A102675T1">
    <property type="protein sequence ID" value="OE9A102675C1"/>
    <property type="gene ID" value="OE9A102675"/>
</dbReference>
<evidence type="ECO:0000256" key="6">
    <source>
        <dbReference type="ARBA" id="ARBA00022801"/>
    </source>
</evidence>
<keyword evidence="12" id="KW-1185">Reference proteome</keyword>
<evidence type="ECO:0000313" key="11">
    <source>
        <dbReference type="EMBL" id="CAA2989007.1"/>
    </source>
</evidence>
<dbReference type="InterPro" id="IPR000070">
    <property type="entry name" value="Pectinesterase_cat"/>
</dbReference>
<dbReference type="SUPFAM" id="SSF51126">
    <property type="entry name" value="Pectin lyase-like"/>
    <property type="match status" value="1"/>
</dbReference>
<dbReference type="EC" id="3.1.1.11" evidence="4 9"/>
<proteinExistence type="inferred from homology"/>
<keyword evidence="5 9" id="KW-0134">Cell wall</keyword>
<dbReference type="OrthoDB" id="2019149at2759"/>
<feature type="domain" description="Pectinesterase catalytic" evidence="10">
    <location>
        <begin position="32"/>
        <end position="96"/>
    </location>
</feature>
<dbReference type="PANTHER" id="PTHR31321:SF72">
    <property type="entry name" value="PECTINESTERASE 11-RELATED"/>
    <property type="match status" value="1"/>
</dbReference>
<comment type="pathway">
    <text evidence="2 9">Glycan metabolism; pectin degradation; 2-dehydro-3-deoxy-D-gluconate from pectin: step 1/5.</text>
</comment>
<gene>
    <name evidence="11" type="ORF">OLEA9_A102675</name>
</gene>
<comment type="subcellular location">
    <subcellularLocation>
        <location evidence="1 9">Secreted</location>
        <location evidence="1 9">Cell wall</location>
    </subcellularLocation>
</comment>
<dbReference type="InterPro" id="IPR012334">
    <property type="entry name" value="Pectin_lyas_fold"/>
</dbReference>
<dbReference type="Pfam" id="PF01095">
    <property type="entry name" value="Pectinesterase"/>
    <property type="match status" value="1"/>
</dbReference>
<evidence type="ECO:0000259" key="10">
    <source>
        <dbReference type="Pfam" id="PF01095"/>
    </source>
</evidence>
<dbReference type="AlphaFoldDB" id="A0A8S0S9X3"/>
<reference evidence="11 12" key="1">
    <citation type="submission" date="2019-12" db="EMBL/GenBank/DDBJ databases">
        <authorList>
            <person name="Alioto T."/>
            <person name="Alioto T."/>
            <person name="Gomez Garrido J."/>
        </authorList>
    </citation>
    <scope>NUCLEOTIDE SEQUENCE [LARGE SCALE GENOMIC DNA]</scope>
</reference>